<dbReference type="Pfam" id="PF00486">
    <property type="entry name" value="Trans_reg_C"/>
    <property type="match status" value="1"/>
</dbReference>
<keyword evidence="2 3" id="KW-0238">DNA-binding</keyword>
<name>A0A9W6VSH3_9ACTN</name>
<dbReference type="InterPro" id="IPR027417">
    <property type="entry name" value="P-loop_NTPase"/>
</dbReference>
<dbReference type="AlphaFoldDB" id="A0A9W6VSH3"/>
<gene>
    <name evidence="5" type="ORF">Airi01_063660</name>
</gene>
<dbReference type="Gene3D" id="1.25.40.10">
    <property type="entry name" value="Tetratricopeptide repeat domain"/>
    <property type="match status" value="2"/>
</dbReference>
<dbReference type="Gene3D" id="1.10.10.10">
    <property type="entry name" value="Winged helix-like DNA-binding domain superfamily/Winged helix DNA-binding domain"/>
    <property type="match status" value="1"/>
</dbReference>
<comment type="caution">
    <text evidence="5">The sequence shown here is derived from an EMBL/GenBank/DDBJ whole genome shotgun (WGS) entry which is preliminary data.</text>
</comment>
<dbReference type="EMBL" id="BSTJ01000008">
    <property type="protein sequence ID" value="GLY78099.1"/>
    <property type="molecule type" value="Genomic_DNA"/>
</dbReference>
<dbReference type="Pfam" id="PF03704">
    <property type="entry name" value="BTAD"/>
    <property type="match status" value="1"/>
</dbReference>
<dbReference type="CDD" id="cd15831">
    <property type="entry name" value="BTAD"/>
    <property type="match status" value="1"/>
</dbReference>
<dbReference type="Proteomes" id="UP001165135">
    <property type="component" value="Unassembled WGS sequence"/>
</dbReference>
<dbReference type="InterPro" id="IPR016032">
    <property type="entry name" value="Sig_transdc_resp-reg_C-effctor"/>
</dbReference>
<reference evidence="5" key="1">
    <citation type="submission" date="2023-03" db="EMBL/GenBank/DDBJ databases">
        <title>Actinoallomurus iriomotensis NBRC 103681.</title>
        <authorList>
            <person name="Ichikawa N."/>
            <person name="Sato H."/>
            <person name="Tonouchi N."/>
        </authorList>
    </citation>
    <scope>NUCLEOTIDE SEQUENCE</scope>
    <source>
        <strain evidence="5">NBRC 103681</strain>
    </source>
</reference>
<dbReference type="RefSeq" id="WP_285628562.1">
    <property type="nucleotide sequence ID" value="NZ_BSTJ01000008.1"/>
</dbReference>
<dbReference type="InterPro" id="IPR058852">
    <property type="entry name" value="HTH_77"/>
</dbReference>
<dbReference type="InterPro" id="IPR011990">
    <property type="entry name" value="TPR-like_helical_dom_sf"/>
</dbReference>
<evidence type="ECO:0000313" key="6">
    <source>
        <dbReference type="Proteomes" id="UP001165135"/>
    </source>
</evidence>
<dbReference type="SUPFAM" id="SSF46894">
    <property type="entry name" value="C-terminal effector domain of the bipartite response regulators"/>
    <property type="match status" value="1"/>
</dbReference>
<feature type="domain" description="OmpR/PhoB-type" evidence="4">
    <location>
        <begin position="1"/>
        <end position="90"/>
    </location>
</feature>
<dbReference type="InterPro" id="IPR005158">
    <property type="entry name" value="BTAD"/>
</dbReference>
<accession>A0A9W6VSH3</accession>
<organism evidence="5 6">
    <name type="scientific">Actinoallomurus iriomotensis</name>
    <dbReference type="NCBI Taxonomy" id="478107"/>
    <lineage>
        <taxon>Bacteria</taxon>
        <taxon>Bacillati</taxon>
        <taxon>Actinomycetota</taxon>
        <taxon>Actinomycetes</taxon>
        <taxon>Streptosporangiales</taxon>
        <taxon>Thermomonosporaceae</taxon>
        <taxon>Actinoallomurus</taxon>
    </lineage>
</organism>
<dbReference type="PRINTS" id="PR00364">
    <property type="entry name" value="DISEASERSIST"/>
</dbReference>
<evidence type="ECO:0000256" key="3">
    <source>
        <dbReference type="PROSITE-ProRule" id="PRU01091"/>
    </source>
</evidence>
<sequence length="1055" mass="113004">MRIGLLGPLEVADTAGRPVEVGGSRLRTLLILLALDAGRVVTAERLADGVWGDTPPSGTANALQSLISRLRRAVPSLVIESHPAGYRLVLDGDGTLDVIEFDRLAARGQDLLADDPAGAADAFAEALRLWRGPALADVADADFARGHVSRLTERHLGVVEDHVEARLRLGRADVAELEALVTAHPLRERLRAQYMRALGAAGRQADALATFEDARRTLAEELGVDPSEELREAHLDVLRGAPTGPRPTARTNLRARLTSFVGREKELDRVGRLLEENRLVTLTGPGGAGKTRLAVESADRLADRMPGGVWLAELAPVGDAGEVPQALLAALGLRERALIGSMRGTAPASADPVERLVAALAGERLLIVLDNCEHLIDACARLADRVLADCPGVRVLATSREALGITGETLWPVPPLAFPDATTRAAGDVLDYPAVRLLAERGAAVRPGFTIDADLDAALAVCRRLDGMPLAIELAAARLRTMTIGQIAGRLDDRFRLLTGGSRTALPRHQTLRAVVDWSWDLLDEPEQVLLRRMSVFAGGATLESVEEVCGNDVFDALIGLVEKSLVIVDGAGRYRMLETIRAYSAGHLSQTGEARRVRRAHAHHFLALAESAEPLLRTRDQVEWLRRLDAEYDNLQSALHWAIDVSDTALAVRYVAALGWYWLMRGRRAEGEQLAAEAVALPGEGPAQARALACMYWTLGAFGSPGLDTPGRAALRAHLEAALEASRHLDPDGLHPVLRAAPVVLRFFDGQSDEALAGMEPLLTAPDPWLRATGRTMRAHGLINLGKVGEVEADFGAALEEFRVIGERWGQSLALAGLAEVALWRGETVRAKGYTEEALGLSLELGSHDDASFLRIRLAQAYSAVGDEEGARAELDTALRSARRRSAPEDLAIVRFTLGEFALRAGDLPAAREHLETAVDHHREGGPPQFGAMINSLLGLLHTLEGDTDAGFARHAEALRLAMAGFDAPVTGLALVGFADLAVRTGEPERAATLLGAAVAVRGTEDRSLADPPRIERAAREAIGDARFDAAYARGRAMNRESACAYAHAAGSRA</sequence>
<feature type="DNA-binding region" description="OmpR/PhoB-type" evidence="3">
    <location>
        <begin position="1"/>
        <end position="90"/>
    </location>
</feature>
<dbReference type="GO" id="GO:0006355">
    <property type="term" value="P:regulation of DNA-templated transcription"/>
    <property type="evidence" value="ECO:0007669"/>
    <property type="project" value="InterPro"/>
</dbReference>
<dbReference type="PANTHER" id="PTHR47691">
    <property type="entry name" value="REGULATOR-RELATED"/>
    <property type="match status" value="1"/>
</dbReference>
<dbReference type="GO" id="GO:0000160">
    <property type="term" value="P:phosphorelay signal transduction system"/>
    <property type="evidence" value="ECO:0007669"/>
    <property type="project" value="InterPro"/>
</dbReference>
<comment type="similarity">
    <text evidence="1">Belongs to the AfsR/DnrI/RedD regulatory family.</text>
</comment>
<dbReference type="GO" id="GO:0003677">
    <property type="term" value="F:DNA binding"/>
    <property type="evidence" value="ECO:0007669"/>
    <property type="project" value="UniProtKB-UniRule"/>
</dbReference>
<dbReference type="PROSITE" id="PS51755">
    <property type="entry name" value="OMPR_PHOB"/>
    <property type="match status" value="1"/>
</dbReference>
<evidence type="ECO:0000259" key="4">
    <source>
        <dbReference type="PROSITE" id="PS51755"/>
    </source>
</evidence>
<dbReference type="SMART" id="SM00862">
    <property type="entry name" value="Trans_reg_C"/>
    <property type="match status" value="1"/>
</dbReference>
<proteinExistence type="inferred from homology"/>
<evidence type="ECO:0000256" key="1">
    <source>
        <dbReference type="ARBA" id="ARBA00005820"/>
    </source>
</evidence>
<dbReference type="SUPFAM" id="SSF48452">
    <property type="entry name" value="TPR-like"/>
    <property type="match status" value="3"/>
</dbReference>
<protein>
    <submittedName>
        <fullName evidence="5">SARP family transcriptional regulator</fullName>
    </submittedName>
</protein>
<dbReference type="InterPro" id="IPR001867">
    <property type="entry name" value="OmpR/PhoB-type_DNA-bd"/>
</dbReference>
<evidence type="ECO:0000256" key="2">
    <source>
        <dbReference type="ARBA" id="ARBA00023125"/>
    </source>
</evidence>
<dbReference type="InterPro" id="IPR036388">
    <property type="entry name" value="WH-like_DNA-bd_sf"/>
</dbReference>
<dbReference type="SMART" id="SM01043">
    <property type="entry name" value="BTAD"/>
    <property type="match status" value="1"/>
</dbReference>
<dbReference type="PANTHER" id="PTHR47691:SF3">
    <property type="entry name" value="HTH-TYPE TRANSCRIPTIONAL REGULATOR RV0890C-RELATED"/>
    <property type="match status" value="1"/>
</dbReference>
<dbReference type="Pfam" id="PF25872">
    <property type="entry name" value="HTH_77"/>
    <property type="match status" value="1"/>
</dbReference>
<dbReference type="SUPFAM" id="SSF52540">
    <property type="entry name" value="P-loop containing nucleoside triphosphate hydrolases"/>
    <property type="match status" value="1"/>
</dbReference>
<evidence type="ECO:0000313" key="5">
    <source>
        <dbReference type="EMBL" id="GLY78099.1"/>
    </source>
</evidence>